<evidence type="ECO:0000259" key="2">
    <source>
        <dbReference type="Pfam" id="PF09851"/>
    </source>
</evidence>
<dbReference type="Pfam" id="PF09851">
    <property type="entry name" value="SHOCT"/>
    <property type="match status" value="1"/>
</dbReference>
<comment type="caution">
    <text evidence="3">The sequence shown here is derived from an EMBL/GenBank/DDBJ whole genome shotgun (WGS) entry which is preliminary data.</text>
</comment>
<keyword evidence="1" id="KW-0472">Membrane</keyword>
<proteinExistence type="predicted"/>
<evidence type="ECO:0000313" key="3">
    <source>
        <dbReference type="EMBL" id="MBB6734564.1"/>
    </source>
</evidence>
<dbReference type="Proteomes" id="UP000564644">
    <property type="component" value="Unassembled WGS sequence"/>
</dbReference>
<keyword evidence="1" id="KW-1133">Transmembrane helix</keyword>
<keyword evidence="1" id="KW-0812">Transmembrane</keyword>
<dbReference type="InterPro" id="IPR018649">
    <property type="entry name" value="SHOCT"/>
</dbReference>
<name>A0A7X0SSZ7_9BACL</name>
<protein>
    <submittedName>
        <fullName evidence="3">SHOCT domain-containing protein</fullName>
    </submittedName>
</protein>
<reference evidence="3 4" key="1">
    <citation type="submission" date="2020-08" db="EMBL/GenBank/DDBJ databases">
        <title>Cohnella phylogeny.</title>
        <authorList>
            <person name="Dunlap C."/>
        </authorList>
    </citation>
    <scope>NUCLEOTIDE SEQUENCE [LARGE SCALE GENOMIC DNA]</scope>
    <source>
        <strain evidence="3 4">CBP 2801</strain>
    </source>
</reference>
<feature type="transmembrane region" description="Helical" evidence="1">
    <location>
        <begin position="12"/>
        <end position="30"/>
    </location>
</feature>
<organism evidence="3 4">
    <name type="scientific">Cohnella zeiphila</name>
    <dbReference type="NCBI Taxonomy" id="2761120"/>
    <lineage>
        <taxon>Bacteria</taxon>
        <taxon>Bacillati</taxon>
        <taxon>Bacillota</taxon>
        <taxon>Bacilli</taxon>
        <taxon>Bacillales</taxon>
        <taxon>Paenibacillaceae</taxon>
        <taxon>Cohnella</taxon>
    </lineage>
</organism>
<gene>
    <name evidence="3" type="ORF">H7C18_26915</name>
</gene>
<evidence type="ECO:0000256" key="1">
    <source>
        <dbReference type="SAM" id="Phobius"/>
    </source>
</evidence>
<sequence length="70" mass="8195">MESGTNGLNWASVEWLIAFALVLFAAFRFIRLQEGRGFGRRPLDELMRRYAKGEIDEAEYRRTKQVLSEK</sequence>
<dbReference type="AlphaFoldDB" id="A0A7X0SSZ7"/>
<dbReference type="RefSeq" id="WP_185132225.1">
    <property type="nucleotide sequence ID" value="NZ_JACJVO010000034.1"/>
</dbReference>
<accession>A0A7X0SSZ7</accession>
<keyword evidence="4" id="KW-1185">Reference proteome</keyword>
<dbReference type="EMBL" id="JACJVO010000034">
    <property type="protein sequence ID" value="MBB6734564.1"/>
    <property type="molecule type" value="Genomic_DNA"/>
</dbReference>
<evidence type="ECO:0000313" key="4">
    <source>
        <dbReference type="Proteomes" id="UP000564644"/>
    </source>
</evidence>
<feature type="domain" description="SHOCT" evidence="2">
    <location>
        <begin position="42"/>
        <end position="67"/>
    </location>
</feature>